<dbReference type="Pfam" id="PF09957">
    <property type="entry name" value="VapB_antitoxin"/>
    <property type="match status" value="1"/>
</dbReference>
<organism evidence="2">
    <name type="scientific">Salmonella enterica</name>
    <name type="common">Salmonella choleraesuis</name>
    <dbReference type="NCBI Taxonomy" id="28901"/>
    <lineage>
        <taxon>Bacteria</taxon>
        <taxon>Pseudomonadati</taxon>
        <taxon>Pseudomonadota</taxon>
        <taxon>Gammaproteobacteria</taxon>
        <taxon>Enterobacterales</taxon>
        <taxon>Enterobacteriaceae</taxon>
        <taxon>Salmonella</taxon>
    </lineage>
</organism>
<dbReference type="InterPro" id="IPR022789">
    <property type="entry name" value="ParD"/>
</dbReference>
<comment type="caution">
    <text evidence="2">The sequence shown here is derived from an EMBL/GenBank/DDBJ whole genome shotgun (WGS) entry which is preliminary data.</text>
</comment>
<sequence length="119" mass="13029">MRTTVTIDDELYALALEMAEPGMDKADIFREAMKTFVQVQTAKRLASLGGASPEMHSVPRRREDASESSLPCSTDSDVDEACQELKILLGNRINNGLAGKVSTRGIGDILDEELDREQS</sequence>
<protein>
    <submittedName>
        <fullName evidence="2">Type II toxin-antitoxin system VapB family antitoxin</fullName>
    </submittedName>
</protein>
<evidence type="ECO:0000256" key="1">
    <source>
        <dbReference type="SAM" id="MobiDB-lite"/>
    </source>
</evidence>
<evidence type="ECO:0000313" key="2">
    <source>
        <dbReference type="EMBL" id="HAG2284224.1"/>
    </source>
</evidence>
<name>A0A759YIL0_SALER</name>
<dbReference type="EMBL" id="DAAXRP010000020">
    <property type="protein sequence ID" value="HAG2284224.1"/>
    <property type="molecule type" value="Genomic_DNA"/>
</dbReference>
<dbReference type="InterPro" id="IPR019239">
    <property type="entry name" value="VapB_antitoxin"/>
</dbReference>
<dbReference type="InterPro" id="IPR038296">
    <property type="entry name" value="ParD_sf"/>
</dbReference>
<dbReference type="AlphaFoldDB" id="A0A759YIL0"/>
<dbReference type="Gene3D" id="6.10.180.10">
    <property type="entry name" value="Antitoxin ParD"/>
    <property type="match status" value="1"/>
</dbReference>
<reference evidence="2" key="2">
    <citation type="submission" date="2020-02" db="EMBL/GenBank/DDBJ databases">
        <authorList>
            <consortium name="NCBI Pathogen Detection Project"/>
        </authorList>
    </citation>
    <scope>NUCLEOTIDE SEQUENCE</scope>
    <source>
        <strain evidence="2">MA.CK_94/00001630</strain>
    </source>
</reference>
<feature type="region of interest" description="Disordered" evidence="1">
    <location>
        <begin position="47"/>
        <end position="76"/>
    </location>
</feature>
<gene>
    <name evidence="2" type="ORF">G8W61_004599</name>
</gene>
<reference evidence="2" key="1">
    <citation type="journal article" date="2018" name="Genome Biol.">
        <title>SKESA: strategic k-mer extension for scrupulous assemblies.</title>
        <authorList>
            <person name="Souvorov A."/>
            <person name="Agarwala R."/>
            <person name="Lipman D.J."/>
        </authorList>
    </citation>
    <scope>NUCLEOTIDE SEQUENCE</scope>
    <source>
        <strain evidence="2">MA.CK_94/00001630</strain>
    </source>
</reference>
<accession>A0A759YIL0</accession>
<proteinExistence type="predicted"/>
<dbReference type="Pfam" id="PF09386">
    <property type="entry name" value="ParD"/>
    <property type="match status" value="1"/>
</dbReference>